<evidence type="ECO:0000313" key="3">
    <source>
        <dbReference type="Proteomes" id="UP000596145"/>
    </source>
</evidence>
<feature type="region of interest" description="Disordered" evidence="1">
    <location>
        <begin position="138"/>
        <end position="161"/>
    </location>
</feature>
<evidence type="ECO:0000256" key="1">
    <source>
        <dbReference type="SAM" id="MobiDB-lite"/>
    </source>
</evidence>
<evidence type="ECO:0000313" key="2">
    <source>
        <dbReference type="EMBL" id="QQB47277.1"/>
    </source>
</evidence>
<dbReference type="GeneID" id="92760895"/>
<dbReference type="AlphaFoldDB" id="A0A7T4EH85"/>
<gene>
    <name evidence="2" type="ORF">I6I10_05080</name>
</gene>
<dbReference type="Proteomes" id="UP000596145">
    <property type="component" value="Chromosome"/>
</dbReference>
<dbReference type="OrthoDB" id="4417239at2"/>
<reference evidence="2 3" key="1">
    <citation type="submission" date="2020-12" db="EMBL/GenBank/DDBJ databases">
        <title>FDA dAtabase for Regulatory Grade micrObial Sequences (FDA-ARGOS): Supporting development and validation of Infectious Disease Dx tests.</title>
        <authorList>
            <person name="Sproer C."/>
            <person name="Gronow S."/>
            <person name="Severitt S."/>
            <person name="Schroder I."/>
            <person name="Tallon L."/>
            <person name="Sadzewicz L."/>
            <person name="Zhao X."/>
            <person name="Boylan J."/>
            <person name="Ott S."/>
            <person name="Bowen H."/>
            <person name="Vavikolanu K."/>
            <person name="Mehta A."/>
            <person name="Aluvathingal J."/>
            <person name="Nadendla S."/>
            <person name="Lowell S."/>
            <person name="Myers T."/>
            <person name="Yan Y."/>
            <person name="Sichtig H."/>
        </authorList>
    </citation>
    <scope>NUCLEOTIDE SEQUENCE [LARGE SCALE GENOMIC DNA]</scope>
    <source>
        <strain evidence="2 3">FDAARGOS_1053</strain>
    </source>
</reference>
<name>A0A7T4EH85_9CORY</name>
<proteinExistence type="predicted"/>
<organism evidence="2 3">
    <name type="scientific">Corynebacterium glucuronolyticum</name>
    <dbReference type="NCBI Taxonomy" id="39791"/>
    <lineage>
        <taxon>Bacteria</taxon>
        <taxon>Bacillati</taxon>
        <taxon>Actinomycetota</taxon>
        <taxon>Actinomycetes</taxon>
        <taxon>Mycobacteriales</taxon>
        <taxon>Corynebacteriaceae</taxon>
        <taxon>Corynebacterium</taxon>
    </lineage>
</organism>
<sequence>MAKFVPVFIGAAVVAGTFLFVDGVVATNTERNVSAELQRLEGLDIKPAVTMSGTPFIVSALGGSIDSIRTEMIDVQEEGFGLVNKKSEAFDVEVPPAQILSGNLQDMTAKRLVYTVRLDGVALGAQIGMTDLDIANPDDISPSASPSAEALLTGTPPGASEKQQELVKLRIVDGVVRFQPVSGNNAFSWEISSEKLPLTGRASHVFCGGGSIYIESELRNVRFDTEDFSTDL</sequence>
<dbReference type="RefSeq" id="WP_084036545.1">
    <property type="nucleotide sequence ID" value="NZ_CP066007.1"/>
</dbReference>
<dbReference type="InterPro" id="IPR021373">
    <property type="entry name" value="DUF2993"/>
</dbReference>
<dbReference type="Pfam" id="PF11209">
    <property type="entry name" value="LmeA"/>
    <property type="match status" value="1"/>
</dbReference>
<protein>
    <submittedName>
        <fullName evidence="2">DUF2993 domain-containing protein</fullName>
    </submittedName>
</protein>
<dbReference type="EMBL" id="CP066007">
    <property type="protein sequence ID" value="QQB47277.1"/>
    <property type="molecule type" value="Genomic_DNA"/>
</dbReference>
<accession>A0A7T4EH85</accession>